<dbReference type="InterPro" id="IPR034768">
    <property type="entry name" value="4FE4S_WBL"/>
</dbReference>
<evidence type="ECO:0000259" key="1">
    <source>
        <dbReference type="PROSITE" id="PS51674"/>
    </source>
</evidence>
<evidence type="ECO:0000313" key="3">
    <source>
        <dbReference type="Proteomes" id="UP000309128"/>
    </source>
</evidence>
<dbReference type="Pfam" id="PF02467">
    <property type="entry name" value="Whib"/>
    <property type="match status" value="1"/>
</dbReference>
<keyword evidence="3" id="KW-1185">Reference proteome</keyword>
<dbReference type="RefSeq" id="WP_138670550.1">
    <property type="nucleotide sequence ID" value="NZ_VCKY01000136.1"/>
</dbReference>
<feature type="domain" description="4Fe-4S Wbl-type" evidence="1">
    <location>
        <begin position="32"/>
        <end position="97"/>
    </location>
</feature>
<dbReference type="OrthoDB" id="3479104at2"/>
<organism evidence="2 3">
    <name type="scientific">Nonomuraea turkmeniaca</name>
    <dbReference type="NCBI Taxonomy" id="103838"/>
    <lineage>
        <taxon>Bacteria</taxon>
        <taxon>Bacillati</taxon>
        <taxon>Actinomycetota</taxon>
        <taxon>Actinomycetes</taxon>
        <taxon>Streptosporangiales</taxon>
        <taxon>Streptosporangiaceae</taxon>
        <taxon>Nonomuraea</taxon>
    </lineage>
</organism>
<accession>A0A5S4F7V9</accession>
<dbReference type="Proteomes" id="UP000309128">
    <property type="component" value="Unassembled WGS sequence"/>
</dbReference>
<name>A0A5S4F7V9_9ACTN</name>
<dbReference type="EMBL" id="VCKY01000136">
    <property type="protein sequence ID" value="TMR12383.1"/>
    <property type="molecule type" value="Genomic_DNA"/>
</dbReference>
<proteinExistence type="predicted"/>
<sequence>MVRSDLPIHPSRMALDEIETLWGGDTDPLLPECTYDPELHTGPRLLIETTGERAAREAVAREVCATCPARLLCDEYALKVRPTSGIWAGRTPAEIDTYAEITELFEAMRARAAQQLSGLEVA</sequence>
<protein>
    <submittedName>
        <fullName evidence="2">WhiB family transcriptional regulator</fullName>
    </submittedName>
</protein>
<comment type="caution">
    <text evidence="2">The sequence shown here is derived from an EMBL/GenBank/DDBJ whole genome shotgun (WGS) entry which is preliminary data.</text>
</comment>
<gene>
    <name evidence="2" type="ORF">ETD86_32920</name>
</gene>
<dbReference type="PROSITE" id="PS51674">
    <property type="entry name" value="4FE4S_WBL"/>
    <property type="match status" value="1"/>
</dbReference>
<evidence type="ECO:0000313" key="2">
    <source>
        <dbReference type="EMBL" id="TMR12383.1"/>
    </source>
</evidence>
<reference evidence="2 3" key="1">
    <citation type="submission" date="2019-05" db="EMBL/GenBank/DDBJ databases">
        <title>Draft genome sequence of Nonomuraea turkmeniaca DSM 43926.</title>
        <authorList>
            <person name="Saricaoglu S."/>
            <person name="Isik K."/>
        </authorList>
    </citation>
    <scope>NUCLEOTIDE SEQUENCE [LARGE SCALE GENOMIC DNA]</scope>
    <source>
        <strain evidence="2 3">DSM 43926</strain>
    </source>
</reference>
<dbReference type="AlphaFoldDB" id="A0A5S4F7V9"/>